<dbReference type="EMBL" id="JAODUO010000682">
    <property type="protein sequence ID" value="KAK2176108.1"/>
    <property type="molecule type" value="Genomic_DNA"/>
</dbReference>
<protein>
    <recommendedName>
        <fullName evidence="3">Endonuclease/exonuclease/phosphatase domain-containing protein</fullName>
    </recommendedName>
</protein>
<evidence type="ECO:0000313" key="1">
    <source>
        <dbReference type="EMBL" id="KAK2176108.1"/>
    </source>
</evidence>
<sequence length="416" mass="47719">MGDVNKMKDSHLKRNHNLKHIVDLPSRGNAVLYNIYTNVSNFYQCPVICAPIGLSDHKVVVCILSPSSKYTSPDVSCTPSRSHKPRDRARFEGALQTTSWETLFRLPTCEEQLNFFNSIIRTLLDVHLPERQIRRCSNDRPWVDDNFRHLFRRRQRAFPGGDRILYNKYRNKVNRERKSLQRRYHERKIQALEKDHPKRWWNNITNIAGIKVHCDSLQGFANSHCAGKLDVLADDVCDFLQSVTTNFTQLSPDDTFLPLGAVTSVPDTYIISVAEVTDSISWIKTKKAAGPDETPNWILRDYATTLAPPVCAIFNSSLREGIVPQLWKYADIRPLSKVQLSKFIHKDLRQISLTPELSKCLEHFICARITAIAGDPQQFGSVSCACTYRNSAQVESCARFQRYHDPCTTRRLLQNI</sequence>
<organism evidence="1 2">
    <name type="scientific">Ridgeia piscesae</name>
    <name type="common">Tubeworm</name>
    <dbReference type="NCBI Taxonomy" id="27915"/>
    <lineage>
        <taxon>Eukaryota</taxon>
        <taxon>Metazoa</taxon>
        <taxon>Spiralia</taxon>
        <taxon>Lophotrochozoa</taxon>
        <taxon>Annelida</taxon>
        <taxon>Polychaeta</taxon>
        <taxon>Sedentaria</taxon>
        <taxon>Canalipalpata</taxon>
        <taxon>Sabellida</taxon>
        <taxon>Siboglinidae</taxon>
        <taxon>Ridgeia</taxon>
    </lineage>
</organism>
<evidence type="ECO:0008006" key="3">
    <source>
        <dbReference type="Google" id="ProtNLM"/>
    </source>
</evidence>
<reference evidence="1" key="1">
    <citation type="journal article" date="2023" name="Mol. Biol. Evol.">
        <title>Third-Generation Sequencing Reveals the Adaptive Role of the Epigenome in Three Deep-Sea Polychaetes.</title>
        <authorList>
            <person name="Perez M."/>
            <person name="Aroh O."/>
            <person name="Sun Y."/>
            <person name="Lan Y."/>
            <person name="Juniper S.K."/>
            <person name="Young C.R."/>
            <person name="Angers B."/>
            <person name="Qian P.Y."/>
        </authorList>
    </citation>
    <scope>NUCLEOTIDE SEQUENCE</scope>
    <source>
        <strain evidence="1">R07B-5</strain>
    </source>
</reference>
<dbReference type="PANTHER" id="PTHR47510">
    <property type="entry name" value="REVERSE TRANSCRIPTASE DOMAIN-CONTAINING PROTEIN"/>
    <property type="match status" value="1"/>
</dbReference>
<proteinExistence type="predicted"/>
<dbReference type="PANTHER" id="PTHR47510:SF3">
    <property type="entry name" value="ENDO_EXONUCLEASE_PHOSPHATASE DOMAIN-CONTAINING PROTEIN"/>
    <property type="match status" value="1"/>
</dbReference>
<keyword evidence="2" id="KW-1185">Reference proteome</keyword>
<name>A0AAD9NPM2_RIDPI</name>
<evidence type="ECO:0000313" key="2">
    <source>
        <dbReference type="Proteomes" id="UP001209878"/>
    </source>
</evidence>
<gene>
    <name evidence="1" type="ORF">NP493_682g00000</name>
</gene>
<dbReference type="AlphaFoldDB" id="A0AAD9NPM2"/>
<dbReference type="Proteomes" id="UP001209878">
    <property type="component" value="Unassembled WGS sequence"/>
</dbReference>
<comment type="caution">
    <text evidence="1">The sequence shown here is derived from an EMBL/GenBank/DDBJ whole genome shotgun (WGS) entry which is preliminary data.</text>
</comment>
<accession>A0AAD9NPM2</accession>